<dbReference type="EMBL" id="JARTCD010000140">
    <property type="protein sequence ID" value="KAJ8651792.1"/>
    <property type="molecule type" value="Genomic_DNA"/>
</dbReference>
<dbReference type="Gene3D" id="3.80.10.10">
    <property type="entry name" value="Ribonuclease Inhibitor"/>
    <property type="match status" value="1"/>
</dbReference>
<dbReference type="SUPFAM" id="SSF81383">
    <property type="entry name" value="F-box domain"/>
    <property type="match status" value="1"/>
</dbReference>
<dbReference type="Pfam" id="PF12937">
    <property type="entry name" value="F-box-like"/>
    <property type="match status" value="1"/>
</dbReference>
<dbReference type="AlphaFoldDB" id="A0AAD7UQN6"/>
<reference evidence="2 3" key="1">
    <citation type="submission" date="2023-03" db="EMBL/GenBank/DDBJ databases">
        <title>Genome sequence of Lichtheimia ornata CBS 291.66.</title>
        <authorList>
            <person name="Mohabir J.T."/>
            <person name="Shea T.P."/>
            <person name="Kurbessoian T."/>
            <person name="Berby B."/>
            <person name="Fontaine J."/>
            <person name="Livny J."/>
            <person name="Gnirke A."/>
            <person name="Stajich J.E."/>
            <person name="Cuomo C.A."/>
        </authorList>
    </citation>
    <scope>NUCLEOTIDE SEQUENCE [LARGE SCALE GENOMIC DNA]</scope>
    <source>
        <strain evidence="2">CBS 291.66</strain>
    </source>
</reference>
<dbReference type="GeneID" id="83219977"/>
<gene>
    <name evidence="2" type="ORF">O0I10_012640</name>
</gene>
<organism evidence="2 3">
    <name type="scientific">Lichtheimia ornata</name>
    <dbReference type="NCBI Taxonomy" id="688661"/>
    <lineage>
        <taxon>Eukaryota</taxon>
        <taxon>Fungi</taxon>
        <taxon>Fungi incertae sedis</taxon>
        <taxon>Mucoromycota</taxon>
        <taxon>Mucoromycotina</taxon>
        <taxon>Mucoromycetes</taxon>
        <taxon>Mucorales</taxon>
        <taxon>Lichtheimiaceae</taxon>
        <taxon>Lichtheimia</taxon>
    </lineage>
</organism>
<dbReference type="PANTHER" id="PTHR38926">
    <property type="entry name" value="F-BOX DOMAIN CONTAINING PROTEIN, EXPRESSED"/>
    <property type="match status" value="1"/>
</dbReference>
<dbReference type="Proteomes" id="UP001234581">
    <property type="component" value="Unassembled WGS sequence"/>
</dbReference>
<comment type="caution">
    <text evidence="2">The sequence shown here is derived from an EMBL/GenBank/DDBJ whole genome shotgun (WGS) entry which is preliminary data.</text>
</comment>
<name>A0AAD7UQN6_9FUNG</name>
<evidence type="ECO:0000259" key="1">
    <source>
        <dbReference type="Pfam" id="PF12937"/>
    </source>
</evidence>
<sequence length="402" mass="46473">MLAIDKLTDDCLELVFIHCGACPIIRCILSQVCRRWHVIARRPSVWRSLMLDKPALVHAYARLLQSTAWQPQLGAIRRLSIRKPYETRRHVHLEDLLPVVMPNVLHLDTLHLCLEEIMSVLKQLPSVRVIHCQAIEPWCASRSFDIHALVQGNGRQVEFHFRDMAGFTTIATTSAAPFQQQQHLHTLRVINLRSEDYNQVEALLKEFTTKEEEDDDDDDDTMMMMQQRWLSMQNLLVQKYQWIAHLPNLTHLTFGSCYTWTRNVWLQALLPICPQLQHLELHGWRRLGIIPASTGFVGSIGNDAQQAMLKCFEAAQDLETLMLVDFWIEPPMLVSAKHLCIRYTDHWPDPLDGEQLAAFMDDLQQDVQDITLRIPPNQIPHVASHCTHPALTIEIQRFFKLA</sequence>
<dbReference type="InterPro" id="IPR001810">
    <property type="entry name" value="F-box_dom"/>
</dbReference>
<dbReference type="InterPro" id="IPR032675">
    <property type="entry name" value="LRR_dom_sf"/>
</dbReference>
<protein>
    <recommendedName>
        <fullName evidence="1">F-box domain-containing protein</fullName>
    </recommendedName>
</protein>
<dbReference type="SUPFAM" id="SSF52047">
    <property type="entry name" value="RNI-like"/>
    <property type="match status" value="1"/>
</dbReference>
<accession>A0AAD7UQN6</accession>
<proteinExistence type="predicted"/>
<evidence type="ECO:0000313" key="3">
    <source>
        <dbReference type="Proteomes" id="UP001234581"/>
    </source>
</evidence>
<evidence type="ECO:0000313" key="2">
    <source>
        <dbReference type="EMBL" id="KAJ8651792.1"/>
    </source>
</evidence>
<keyword evidence="3" id="KW-1185">Reference proteome</keyword>
<dbReference type="RefSeq" id="XP_058336706.1">
    <property type="nucleotide sequence ID" value="XM_058492531.1"/>
</dbReference>
<dbReference type="Gene3D" id="1.20.1280.50">
    <property type="match status" value="1"/>
</dbReference>
<dbReference type="InterPro" id="IPR036047">
    <property type="entry name" value="F-box-like_dom_sf"/>
</dbReference>
<dbReference type="PANTHER" id="PTHR38926:SF5">
    <property type="entry name" value="F-BOX AND LEUCINE-RICH REPEAT PROTEIN 6"/>
    <property type="match status" value="1"/>
</dbReference>
<feature type="domain" description="F-box" evidence="1">
    <location>
        <begin position="27"/>
        <end position="50"/>
    </location>
</feature>